<dbReference type="RefSeq" id="WP_083181975.1">
    <property type="nucleotide sequence ID" value="NZ_CBCRZR010000005.1"/>
</dbReference>
<sequence>MIGKAAVSQPIPRVSLTWLLLAQALVVVPFAWHVPVSIMVLWLGCAIWRVQAFRMRVRLPGTWVKSGLLVGTTGGVYLARGSLVGLDAGAALLVAAFVLKMLEMNTRRDARVLIFLGFFCVVVGYLFEDSLLWALFSLLPIGALLAALIGLQQPSLAGRPAATLKLAFKLMAQAVPLMLLLFLFFPRLDPLWSLPQPSNRGLTGLSDNMAPGDMAELSRSPALVFRASFEGPIPARSQLYWRGLTLEQFDGRRWSQSARAQTVQIPQWQKRGEALSYSVVMEASGRPWLPSLDVGETPLPDVRQMSDFRLQHRRPVEQSLMYSVKSWPDSLRDAQISEQIQRQGLQLPAKGNPQARQWADELRRRYAGPDALVQAIFGYFADQPFHYTLKPALLGTDSIDDFLFASRRGFCAHYAGAMTFVLRSAGIPARVVAGYQGGELNPDGQYLTVRQFDAHAWVEYWQPDVGWRSVDPTAAVAPQRIEQGLEQALAADEDFLQDSPMSALRYRHVPWINALRLSWDNLNYGWQRWVLGYQGQQQLQVLSRWFSDFQAPVFVAGIVLSLGLAALWLFKPWQRESDSQLRAFIVFERLLARHGLRRMPGEGAEAFCERAVRYFPLQAEAIEAFVVEFQTQRYAGHPASASRLRSRLKQLRRQLPWRLSAARKHH</sequence>
<dbReference type="SUPFAM" id="SSF54001">
    <property type="entry name" value="Cysteine proteinases"/>
    <property type="match status" value="1"/>
</dbReference>
<feature type="transmembrane region" description="Helical" evidence="1">
    <location>
        <begin position="133"/>
        <end position="151"/>
    </location>
</feature>
<reference evidence="4" key="1">
    <citation type="submission" date="2017-02" db="EMBL/GenBank/DDBJ databases">
        <title>Pseudomonas floridae sp. nov., a novel pathogenic bacterial species isolated from tomato.</title>
        <authorList>
            <person name="Timilsina S."/>
            <person name="Vallad G.E."/>
            <person name="Jones J.B."/>
        </authorList>
    </citation>
    <scope>NUCLEOTIDE SEQUENCE [LARGE SCALE GENOMIC DNA]</scope>
    <source>
        <strain evidence="4">GEV388</strain>
    </source>
</reference>
<dbReference type="AlphaFoldDB" id="A0A1X0N9D0"/>
<evidence type="ECO:0000256" key="1">
    <source>
        <dbReference type="SAM" id="Phobius"/>
    </source>
</evidence>
<name>A0A1X0N9D0_9PSED</name>
<dbReference type="Gene3D" id="3.10.620.30">
    <property type="match status" value="1"/>
</dbReference>
<evidence type="ECO:0000259" key="2">
    <source>
        <dbReference type="SMART" id="SM00460"/>
    </source>
</evidence>
<dbReference type="Pfam" id="PF13559">
    <property type="entry name" value="DUF4129"/>
    <property type="match status" value="1"/>
</dbReference>
<keyword evidence="1" id="KW-0812">Transmembrane</keyword>
<gene>
    <name evidence="3" type="ORF">BZK31_06580</name>
</gene>
<evidence type="ECO:0000313" key="3">
    <source>
        <dbReference type="EMBL" id="ORC60420.1"/>
    </source>
</evidence>
<dbReference type="STRING" id="1958950.BZK31_06580"/>
<keyword evidence="4" id="KW-1185">Reference proteome</keyword>
<feature type="transmembrane region" description="Helical" evidence="1">
    <location>
        <begin position="85"/>
        <end position="102"/>
    </location>
</feature>
<dbReference type="InterPro" id="IPR002931">
    <property type="entry name" value="Transglutaminase-like"/>
</dbReference>
<organism evidence="3 4">
    <name type="scientific">Pseudomonas floridensis</name>
    <dbReference type="NCBI Taxonomy" id="1958950"/>
    <lineage>
        <taxon>Bacteria</taxon>
        <taxon>Pseudomonadati</taxon>
        <taxon>Pseudomonadota</taxon>
        <taxon>Gammaproteobacteria</taxon>
        <taxon>Pseudomonadales</taxon>
        <taxon>Pseudomonadaceae</taxon>
        <taxon>Pseudomonas</taxon>
    </lineage>
</organism>
<dbReference type="PANTHER" id="PTHR42736">
    <property type="entry name" value="PROTEIN-GLUTAMINE GAMMA-GLUTAMYLTRANSFERASE"/>
    <property type="match status" value="1"/>
</dbReference>
<feature type="domain" description="Transglutaminase-like" evidence="2">
    <location>
        <begin position="403"/>
        <end position="474"/>
    </location>
</feature>
<feature type="transmembrane region" description="Helical" evidence="1">
    <location>
        <begin position="549"/>
        <end position="570"/>
    </location>
</feature>
<dbReference type="PANTHER" id="PTHR42736:SF1">
    <property type="entry name" value="PROTEIN-GLUTAMINE GAMMA-GLUTAMYLTRANSFERASE"/>
    <property type="match status" value="1"/>
</dbReference>
<dbReference type="Pfam" id="PF01841">
    <property type="entry name" value="Transglut_core"/>
    <property type="match status" value="1"/>
</dbReference>
<feature type="transmembrane region" description="Helical" evidence="1">
    <location>
        <begin position="20"/>
        <end position="50"/>
    </location>
</feature>
<accession>A0A1X0N9D0</accession>
<comment type="caution">
    <text evidence="3">The sequence shown here is derived from an EMBL/GenBank/DDBJ whole genome shotgun (WGS) entry which is preliminary data.</text>
</comment>
<feature type="transmembrane region" description="Helical" evidence="1">
    <location>
        <begin position="163"/>
        <end position="185"/>
    </location>
</feature>
<dbReference type="SMART" id="SM00460">
    <property type="entry name" value="TGc"/>
    <property type="match status" value="1"/>
</dbReference>
<feature type="transmembrane region" description="Helical" evidence="1">
    <location>
        <begin position="109"/>
        <end position="127"/>
    </location>
</feature>
<dbReference type="InterPro" id="IPR021878">
    <property type="entry name" value="TgpA_N"/>
</dbReference>
<dbReference type="OrthoDB" id="9804872at2"/>
<dbReference type="InterPro" id="IPR025403">
    <property type="entry name" value="TgpA-like_C"/>
</dbReference>
<keyword evidence="1" id="KW-1133">Transmembrane helix</keyword>
<dbReference type="Proteomes" id="UP000192815">
    <property type="component" value="Unassembled WGS sequence"/>
</dbReference>
<protein>
    <submittedName>
        <fullName evidence="3">Transglutaminase</fullName>
    </submittedName>
</protein>
<proteinExistence type="predicted"/>
<evidence type="ECO:0000313" key="4">
    <source>
        <dbReference type="Proteomes" id="UP000192815"/>
    </source>
</evidence>
<dbReference type="EMBL" id="MUIO01000019">
    <property type="protein sequence ID" value="ORC60420.1"/>
    <property type="molecule type" value="Genomic_DNA"/>
</dbReference>
<dbReference type="InterPro" id="IPR052901">
    <property type="entry name" value="Bact_TGase-like"/>
</dbReference>
<dbReference type="InterPro" id="IPR038765">
    <property type="entry name" value="Papain-like_cys_pep_sf"/>
</dbReference>
<keyword evidence="1" id="KW-0472">Membrane</keyword>
<dbReference type="Pfam" id="PF11992">
    <property type="entry name" value="TgpA_N"/>
    <property type="match status" value="1"/>
</dbReference>